<dbReference type="InParanoid" id="A0A2P6MRB9"/>
<dbReference type="AlphaFoldDB" id="A0A2P6MRB9"/>
<evidence type="ECO:0000256" key="1">
    <source>
        <dbReference type="SAM" id="MobiDB-lite"/>
    </source>
</evidence>
<accession>A0A2P6MRB9</accession>
<feature type="region of interest" description="Disordered" evidence="1">
    <location>
        <begin position="1"/>
        <end position="27"/>
    </location>
</feature>
<feature type="region of interest" description="Disordered" evidence="1">
    <location>
        <begin position="115"/>
        <end position="144"/>
    </location>
</feature>
<feature type="region of interest" description="Disordered" evidence="1">
    <location>
        <begin position="252"/>
        <end position="274"/>
    </location>
</feature>
<feature type="compositionally biased region" description="Basic and acidic residues" evidence="1">
    <location>
        <begin position="115"/>
        <end position="125"/>
    </location>
</feature>
<evidence type="ECO:0000313" key="2">
    <source>
        <dbReference type="EMBL" id="PRP74226.1"/>
    </source>
</evidence>
<gene>
    <name evidence="2" type="ORF">PROFUN_16352</name>
</gene>
<feature type="compositionally biased region" description="Polar residues" evidence="1">
    <location>
        <begin position="312"/>
        <end position="322"/>
    </location>
</feature>
<feature type="region of interest" description="Disordered" evidence="1">
    <location>
        <begin position="292"/>
        <end position="334"/>
    </location>
</feature>
<protein>
    <submittedName>
        <fullName evidence="2">Proteophosphoglycan 5</fullName>
    </submittedName>
</protein>
<dbReference type="Proteomes" id="UP000241769">
    <property type="component" value="Unassembled WGS sequence"/>
</dbReference>
<keyword evidence="3" id="KW-1185">Reference proteome</keyword>
<feature type="region of interest" description="Disordered" evidence="1">
    <location>
        <begin position="346"/>
        <end position="405"/>
    </location>
</feature>
<feature type="region of interest" description="Disordered" evidence="1">
    <location>
        <begin position="449"/>
        <end position="494"/>
    </location>
</feature>
<name>A0A2P6MRB9_9EUKA</name>
<comment type="caution">
    <text evidence="2">The sequence shown here is derived from an EMBL/GenBank/DDBJ whole genome shotgun (WGS) entry which is preliminary data.</text>
</comment>
<feature type="compositionally biased region" description="Basic and acidic residues" evidence="1">
    <location>
        <begin position="1"/>
        <end position="10"/>
    </location>
</feature>
<organism evidence="2 3">
    <name type="scientific">Planoprotostelium fungivorum</name>
    <dbReference type="NCBI Taxonomy" id="1890364"/>
    <lineage>
        <taxon>Eukaryota</taxon>
        <taxon>Amoebozoa</taxon>
        <taxon>Evosea</taxon>
        <taxon>Variosea</taxon>
        <taxon>Cavosteliida</taxon>
        <taxon>Cavosteliaceae</taxon>
        <taxon>Planoprotostelium</taxon>
    </lineage>
</organism>
<evidence type="ECO:0000313" key="3">
    <source>
        <dbReference type="Proteomes" id="UP000241769"/>
    </source>
</evidence>
<feature type="compositionally biased region" description="Polar residues" evidence="1">
    <location>
        <begin position="464"/>
        <end position="494"/>
    </location>
</feature>
<reference evidence="2 3" key="1">
    <citation type="journal article" date="2018" name="Genome Biol. Evol.">
        <title>Multiple Roots of Fruiting Body Formation in Amoebozoa.</title>
        <authorList>
            <person name="Hillmann F."/>
            <person name="Forbes G."/>
            <person name="Novohradska S."/>
            <person name="Ferling I."/>
            <person name="Riege K."/>
            <person name="Groth M."/>
            <person name="Westermann M."/>
            <person name="Marz M."/>
            <person name="Spaller T."/>
            <person name="Winckler T."/>
            <person name="Schaap P."/>
            <person name="Glockner G."/>
        </authorList>
    </citation>
    <scope>NUCLEOTIDE SEQUENCE [LARGE SCALE GENOMIC DNA]</scope>
    <source>
        <strain evidence="2 3">Jena</strain>
    </source>
</reference>
<feature type="compositionally biased region" description="Polar residues" evidence="1">
    <location>
        <begin position="393"/>
        <end position="405"/>
    </location>
</feature>
<dbReference type="EMBL" id="MDYQ01000484">
    <property type="protein sequence ID" value="PRP74226.1"/>
    <property type="molecule type" value="Genomic_DNA"/>
</dbReference>
<sequence>MANNDDRQHPQLEPFLGVKTPSPVFDDDTSKSRLVKHFEGMGLSPELVAKRQGETRTKWKSEFIVGEKVLNHEQYMKKRAEHSYTRETMLQFGTTAALLSKPVLPVLSCTVPEEYQRPQEDELRRSGNLRISSSGRRNLKSSSSGISNGVIPLSMLPPNPNVPASAIPPAQLENNLVPTGFISPRLVNRAAELTSSRSALTGSRGEIVSSGRDIPPQVVQPLRSSGAPPGFEQQSLLEKLVNAERRTIEIDKRSESSPLFDGRNKLKSSQDSVGVPEEVYAPQYGLSSSLSGLSVGAQRPSSHLTSSSSSLYINSPTMSPVPTQRGYPLSSSGSVATVFSPSVERNPIDFAAEGPPTKRGGYSIPPSEVYSPKPRQQYSAAPPPPTARRALVGSNTPIMSPSISTQQSYNFPLPYSPAEYAAQNAQQGYLPNDTAGTSQESTSFITSLLSTSTSSPAPLHPVKNAQSLAANMSHFPSQLRHSQSVGKSDQPEQW</sequence>
<feature type="compositionally biased region" description="Low complexity" evidence="1">
    <location>
        <begin position="132"/>
        <end position="144"/>
    </location>
</feature>
<feature type="compositionally biased region" description="Low complexity" evidence="1">
    <location>
        <begin position="292"/>
        <end position="311"/>
    </location>
</feature>
<proteinExistence type="predicted"/>